<dbReference type="Pfam" id="PF00534">
    <property type="entry name" value="Glycos_transf_1"/>
    <property type="match status" value="1"/>
</dbReference>
<sequence>MSKRPIYFLLNDDYSGVSIIVTYIVMFLNKDLFDVTIIMHHQVDVDKKIERHPNIMAGLPVIKIFYSKYENLYSVARRLAKLAKFDNKETFLFTNDSHSLALLALLKVQNPIAFMLHGDMNYYYSTALKFQNNINLYFTYSNKVYTKLKSLLPGQLNNIHKVYYPYPHSNFKRFKNTNKRLRVLYAGRLDNGHKGIFDLPKIDQMLKQNGVLVKWHIIGFGRDEDELKERWNSAENVEWIGKVDNKNVLKLCSANDLIVLPSRVEGLPVVLVEAMKVGLIPLVTDIDSGYPDVITDGENGFILPVGDIKAFSDKITLLHVNREKLEEMSINSLNSITLMFNPQKNINEFERLINGLPYNNFSKKPYIKIGSKLDSKYLPNFLVKAIRKVIGKIIS</sequence>
<evidence type="ECO:0000313" key="2">
    <source>
        <dbReference type="EMBL" id="MFD2244915.1"/>
    </source>
</evidence>
<proteinExistence type="predicted"/>
<name>A0ABW5CV90_9BACT</name>
<keyword evidence="2" id="KW-0808">Transferase</keyword>
<comment type="caution">
    <text evidence="2">The sequence shown here is derived from an EMBL/GenBank/DDBJ whole genome shotgun (WGS) entry which is preliminary data.</text>
</comment>
<dbReference type="CDD" id="cd03801">
    <property type="entry name" value="GT4_PimA-like"/>
    <property type="match status" value="1"/>
</dbReference>
<evidence type="ECO:0000313" key="3">
    <source>
        <dbReference type="Proteomes" id="UP001597374"/>
    </source>
</evidence>
<dbReference type="RefSeq" id="WP_250429711.1">
    <property type="nucleotide sequence ID" value="NZ_JALPRR010000002.1"/>
</dbReference>
<dbReference type="PANTHER" id="PTHR45947">
    <property type="entry name" value="SULFOQUINOVOSYL TRANSFERASE SQD2"/>
    <property type="match status" value="1"/>
</dbReference>
<dbReference type="InterPro" id="IPR001296">
    <property type="entry name" value="Glyco_trans_1"/>
</dbReference>
<dbReference type="EMBL" id="JBHUIM010000001">
    <property type="protein sequence ID" value="MFD2244915.1"/>
    <property type="molecule type" value="Genomic_DNA"/>
</dbReference>
<dbReference type="Proteomes" id="UP001597374">
    <property type="component" value="Unassembled WGS sequence"/>
</dbReference>
<protein>
    <submittedName>
        <fullName evidence="2">Glycosyltransferase family 4 protein</fullName>
        <ecNumber evidence="2">2.4.-.-</ecNumber>
    </submittedName>
</protein>
<dbReference type="Gene3D" id="3.40.50.2000">
    <property type="entry name" value="Glycogen Phosphorylase B"/>
    <property type="match status" value="2"/>
</dbReference>
<feature type="domain" description="Glycosyl transferase family 1" evidence="1">
    <location>
        <begin position="173"/>
        <end position="331"/>
    </location>
</feature>
<dbReference type="PANTHER" id="PTHR45947:SF3">
    <property type="entry name" value="SULFOQUINOVOSYL TRANSFERASE SQD2"/>
    <property type="match status" value="1"/>
</dbReference>
<reference evidence="3" key="1">
    <citation type="journal article" date="2019" name="Int. J. Syst. Evol. Microbiol.">
        <title>The Global Catalogue of Microorganisms (GCM) 10K type strain sequencing project: providing services to taxonomists for standard genome sequencing and annotation.</title>
        <authorList>
            <consortium name="The Broad Institute Genomics Platform"/>
            <consortium name="The Broad Institute Genome Sequencing Center for Infectious Disease"/>
            <person name="Wu L."/>
            <person name="Ma J."/>
        </authorList>
    </citation>
    <scope>NUCLEOTIDE SEQUENCE [LARGE SCALE GENOMIC DNA]</scope>
    <source>
        <strain evidence="3">CGMCC 4.1782</strain>
    </source>
</reference>
<keyword evidence="2" id="KW-0328">Glycosyltransferase</keyword>
<organism evidence="2 3">
    <name type="scientific">Pontibacter ruber</name>
    <dbReference type="NCBI Taxonomy" id="1343895"/>
    <lineage>
        <taxon>Bacteria</taxon>
        <taxon>Pseudomonadati</taxon>
        <taxon>Bacteroidota</taxon>
        <taxon>Cytophagia</taxon>
        <taxon>Cytophagales</taxon>
        <taxon>Hymenobacteraceae</taxon>
        <taxon>Pontibacter</taxon>
    </lineage>
</organism>
<gene>
    <name evidence="2" type="ORF">ACFSKP_01540</name>
</gene>
<evidence type="ECO:0000259" key="1">
    <source>
        <dbReference type="Pfam" id="PF00534"/>
    </source>
</evidence>
<dbReference type="GO" id="GO:0016757">
    <property type="term" value="F:glycosyltransferase activity"/>
    <property type="evidence" value="ECO:0007669"/>
    <property type="project" value="UniProtKB-KW"/>
</dbReference>
<dbReference type="InterPro" id="IPR050194">
    <property type="entry name" value="Glycosyltransferase_grp1"/>
</dbReference>
<dbReference type="SUPFAM" id="SSF53756">
    <property type="entry name" value="UDP-Glycosyltransferase/glycogen phosphorylase"/>
    <property type="match status" value="1"/>
</dbReference>
<accession>A0ABW5CV90</accession>
<dbReference type="EC" id="2.4.-.-" evidence="2"/>
<keyword evidence="3" id="KW-1185">Reference proteome</keyword>